<feature type="compositionally biased region" description="Basic and acidic residues" evidence="1">
    <location>
        <begin position="33"/>
        <end position="65"/>
    </location>
</feature>
<keyword evidence="2" id="KW-0812">Transmembrane</keyword>
<evidence type="ECO:0000313" key="4">
    <source>
        <dbReference type="Proteomes" id="UP000075902"/>
    </source>
</evidence>
<protein>
    <submittedName>
        <fullName evidence="3">Uncharacterized protein</fullName>
    </submittedName>
</protein>
<reference evidence="3" key="2">
    <citation type="submission" date="2020-05" db="UniProtKB">
        <authorList>
            <consortium name="EnsemblMetazoa"/>
        </authorList>
    </citation>
    <scope>IDENTIFICATION</scope>
    <source>
        <strain evidence="3">CM1001059</strain>
    </source>
</reference>
<sequence length="186" mass="20096">MNADDRALGLGNVDAPEPERTGHVRLPVGTVEQCHRAEALEKHPPRVEAELDGDTGRQGDKHGRDGVAPVIEQLPQRRGRVGPARLLAIDRVQALVDEQADAAQGRRPSRGFLTAGGAIAISMSVVAMLIARPTIVMRLGANQSGTFETSQHHQGCRNGSIRLTLVQEYLWSYSFFSCAACSSFCL</sequence>
<organism evidence="3 4">
    <name type="scientific">Anopheles melas</name>
    <dbReference type="NCBI Taxonomy" id="34690"/>
    <lineage>
        <taxon>Eukaryota</taxon>
        <taxon>Metazoa</taxon>
        <taxon>Ecdysozoa</taxon>
        <taxon>Arthropoda</taxon>
        <taxon>Hexapoda</taxon>
        <taxon>Insecta</taxon>
        <taxon>Pterygota</taxon>
        <taxon>Neoptera</taxon>
        <taxon>Endopterygota</taxon>
        <taxon>Diptera</taxon>
        <taxon>Nematocera</taxon>
        <taxon>Culicoidea</taxon>
        <taxon>Culicidae</taxon>
        <taxon>Anophelinae</taxon>
        <taxon>Anopheles</taxon>
    </lineage>
</organism>
<reference evidence="4" key="1">
    <citation type="submission" date="2014-01" db="EMBL/GenBank/DDBJ databases">
        <title>The Genome Sequence of Anopheles melas CM1001059_A (V2).</title>
        <authorList>
            <consortium name="The Broad Institute Genomics Platform"/>
            <person name="Neafsey D.E."/>
            <person name="Besansky N."/>
            <person name="Howell P."/>
            <person name="Walton C."/>
            <person name="Young S.K."/>
            <person name="Zeng Q."/>
            <person name="Gargeya S."/>
            <person name="Fitzgerald M."/>
            <person name="Haas B."/>
            <person name="Abouelleil A."/>
            <person name="Allen A.W."/>
            <person name="Alvarado L."/>
            <person name="Arachchi H.M."/>
            <person name="Berlin A.M."/>
            <person name="Chapman S.B."/>
            <person name="Gainer-Dewar J."/>
            <person name="Goldberg J."/>
            <person name="Griggs A."/>
            <person name="Gujja S."/>
            <person name="Hansen M."/>
            <person name="Howarth C."/>
            <person name="Imamovic A."/>
            <person name="Ireland A."/>
            <person name="Larimer J."/>
            <person name="McCowan C."/>
            <person name="Murphy C."/>
            <person name="Pearson M."/>
            <person name="Poon T.W."/>
            <person name="Priest M."/>
            <person name="Roberts A."/>
            <person name="Saif S."/>
            <person name="Shea T."/>
            <person name="Sisk P."/>
            <person name="Sykes S."/>
            <person name="Wortman J."/>
            <person name="Nusbaum C."/>
            <person name="Birren B."/>
        </authorList>
    </citation>
    <scope>NUCLEOTIDE SEQUENCE [LARGE SCALE GENOMIC DNA]</scope>
    <source>
        <strain evidence="4">CM1001059</strain>
    </source>
</reference>
<evidence type="ECO:0000256" key="2">
    <source>
        <dbReference type="SAM" id="Phobius"/>
    </source>
</evidence>
<keyword evidence="2" id="KW-1133">Transmembrane helix</keyword>
<dbReference type="Proteomes" id="UP000075902">
    <property type="component" value="Unassembled WGS sequence"/>
</dbReference>
<evidence type="ECO:0000313" key="3">
    <source>
        <dbReference type="EnsemblMetazoa" id="AMEC007425-PA"/>
    </source>
</evidence>
<evidence type="ECO:0000256" key="1">
    <source>
        <dbReference type="SAM" id="MobiDB-lite"/>
    </source>
</evidence>
<feature type="transmembrane region" description="Helical" evidence="2">
    <location>
        <begin position="112"/>
        <end position="131"/>
    </location>
</feature>
<keyword evidence="4" id="KW-1185">Reference proteome</keyword>
<proteinExistence type="predicted"/>
<keyword evidence="2" id="KW-0472">Membrane</keyword>
<name>A0A182TSB5_9DIPT</name>
<dbReference type="EnsemblMetazoa" id="AMEC007425-RA">
    <property type="protein sequence ID" value="AMEC007425-PA"/>
    <property type="gene ID" value="AMEC007425"/>
</dbReference>
<accession>A0A182TSB5</accession>
<dbReference type="AlphaFoldDB" id="A0A182TSB5"/>
<feature type="region of interest" description="Disordered" evidence="1">
    <location>
        <begin position="1"/>
        <end position="65"/>
    </location>
</feature>
<dbReference type="VEuPathDB" id="VectorBase:AMEC007425"/>